<dbReference type="GO" id="GO:0005975">
    <property type="term" value="P:carbohydrate metabolic process"/>
    <property type="evidence" value="ECO:0007669"/>
    <property type="project" value="InterPro"/>
</dbReference>
<dbReference type="Gene3D" id="3.40.5.30">
    <property type="entry name" value="(Trans)glycosidases - domain 2"/>
    <property type="match status" value="1"/>
</dbReference>
<evidence type="ECO:0000313" key="10">
    <source>
        <dbReference type="Proteomes" id="UP000236000"/>
    </source>
</evidence>
<comment type="catalytic activity">
    <reaction evidence="1">
        <text>Random endo-hydrolysis of N-acetyl-beta-D-glucosaminide (1-&gt;4)-beta-linkages in chitin and chitodextrins.</text>
        <dbReference type="EC" id="3.2.1.14"/>
    </reaction>
</comment>
<accession>A0A2N8HH52</accession>
<sequence length="480" mass="52885">MNNILKTGMCALALGLYGAAPLYAASATASCEQTHSVLYAGAASQAIMKVKVTVTETSQILKGMSFSMAGTTTVSDIAKARIFYSGSTPYFSPNAEQSNRRAIPVLNTISKGAKTFQFEGSQALSPGDNYFWLCVDLIPRARGLNKVDASCTGVALLEDSNVAVTNPSPEGFAQVYPYQFRVVPYYRSTNLMRWNPDQLTPQHFKSFTDLIYFNVGCDAQGNLTGQDNAQFLAGLDKLKQLRGTAGSKIILGVAHCDAGLTAFTGNAEKRRQFAYQLVSFAKEKGFDGIDIDWEYPDNTNEWYNFCLLLGEVRSAMGASGMSLSAAINPYYLAPTSEMMDLLDFVNLMSYDRAGQHSTYPDMLTDIEAIRRKSIPDCKIVVGLPFYTNETRSNRNWDAQKGYSNVIQLYPNIAPGTDLCTIDGQQHYFNGITTIKKKCTYVKNQKLGGVMIWCYDGDLLLTHAKSLAKAMYSLIKQQPVR</sequence>
<proteinExistence type="inferred from homology"/>
<reference evidence="9 10" key="1">
    <citation type="journal article" date="2017" name="BMC Genomics">
        <title>Genome sequencing of 39 Akkermansia muciniphila isolates reveals its population structure, genomic and functional diverisity, and global distribution in mammalian gut microbiotas.</title>
        <authorList>
            <person name="Guo X."/>
            <person name="Li S."/>
            <person name="Zhang J."/>
            <person name="Wu F."/>
            <person name="Li X."/>
            <person name="Wu D."/>
            <person name="Zhang M."/>
            <person name="Ou Z."/>
            <person name="Jie Z."/>
            <person name="Yan Q."/>
            <person name="Li P."/>
            <person name="Yi J."/>
            <person name="Peng Y."/>
        </authorList>
    </citation>
    <scope>NUCLEOTIDE SEQUENCE [LARGE SCALE GENOMIC DNA]</scope>
    <source>
        <strain evidence="9 10">GP24</strain>
    </source>
</reference>
<evidence type="ECO:0000256" key="3">
    <source>
        <dbReference type="ARBA" id="ARBA00022801"/>
    </source>
</evidence>
<dbReference type="PROSITE" id="PS01095">
    <property type="entry name" value="GH18_1"/>
    <property type="match status" value="1"/>
</dbReference>
<comment type="caution">
    <text evidence="9">The sequence shown here is derived from an EMBL/GenBank/DDBJ whole genome shotgun (WGS) entry which is preliminary data.</text>
</comment>
<evidence type="ECO:0000313" key="9">
    <source>
        <dbReference type="EMBL" id="PNC20400.1"/>
    </source>
</evidence>
<dbReference type="PROSITE" id="PS51910">
    <property type="entry name" value="GH18_2"/>
    <property type="match status" value="1"/>
</dbReference>
<comment type="similarity">
    <text evidence="6">Belongs to the glycosyl hydrolase 18 family.</text>
</comment>
<dbReference type="EMBL" id="PJKA01000002">
    <property type="protein sequence ID" value="PNC20400.1"/>
    <property type="molecule type" value="Genomic_DNA"/>
</dbReference>
<dbReference type="PANTHER" id="PTHR11177">
    <property type="entry name" value="CHITINASE"/>
    <property type="match status" value="1"/>
</dbReference>
<keyword evidence="3 5" id="KW-0378">Hydrolase</keyword>
<gene>
    <name evidence="9" type="ORF">CXU22_01055</name>
</gene>
<dbReference type="GO" id="GO:0008061">
    <property type="term" value="F:chitin binding"/>
    <property type="evidence" value="ECO:0007669"/>
    <property type="project" value="InterPro"/>
</dbReference>
<dbReference type="InterPro" id="IPR001223">
    <property type="entry name" value="Glyco_hydro18_cat"/>
</dbReference>
<dbReference type="GO" id="GO:0008843">
    <property type="term" value="F:endochitinase activity"/>
    <property type="evidence" value="ECO:0007669"/>
    <property type="project" value="UniProtKB-EC"/>
</dbReference>
<evidence type="ECO:0000256" key="1">
    <source>
        <dbReference type="ARBA" id="ARBA00000822"/>
    </source>
</evidence>
<dbReference type="EC" id="3.2.1.14" evidence="2"/>
<protein>
    <recommendedName>
        <fullName evidence="2">chitinase</fullName>
        <ecNumber evidence="2">3.2.1.14</ecNumber>
    </recommendedName>
</protein>
<evidence type="ECO:0000256" key="5">
    <source>
        <dbReference type="RuleBase" id="RU000489"/>
    </source>
</evidence>
<dbReference type="Pfam" id="PF00704">
    <property type="entry name" value="Glyco_hydro_18"/>
    <property type="match status" value="1"/>
</dbReference>
<feature type="signal peptide" evidence="7">
    <location>
        <begin position="1"/>
        <end position="24"/>
    </location>
</feature>
<evidence type="ECO:0000256" key="7">
    <source>
        <dbReference type="SAM" id="SignalP"/>
    </source>
</evidence>
<dbReference type="Gene3D" id="2.60.40.1290">
    <property type="match status" value="1"/>
</dbReference>
<organism evidence="9 10">
    <name type="scientific">Akkermansia muciniphila</name>
    <dbReference type="NCBI Taxonomy" id="239935"/>
    <lineage>
        <taxon>Bacteria</taxon>
        <taxon>Pseudomonadati</taxon>
        <taxon>Verrucomicrobiota</taxon>
        <taxon>Verrucomicrobiia</taxon>
        <taxon>Verrucomicrobiales</taxon>
        <taxon>Akkermansiaceae</taxon>
        <taxon>Akkermansia</taxon>
    </lineage>
</organism>
<dbReference type="Gene3D" id="3.20.20.80">
    <property type="entry name" value="Glycosidases"/>
    <property type="match status" value="1"/>
</dbReference>
<dbReference type="PROSITE" id="PS51257">
    <property type="entry name" value="PROKAR_LIPOPROTEIN"/>
    <property type="match status" value="1"/>
</dbReference>
<dbReference type="InterPro" id="IPR050314">
    <property type="entry name" value="Glycosyl_Hydrlase_18"/>
</dbReference>
<dbReference type="GO" id="GO:0005576">
    <property type="term" value="C:extracellular region"/>
    <property type="evidence" value="ECO:0007669"/>
    <property type="project" value="TreeGrafter"/>
</dbReference>
<dbReference type="Proteomes" id="UP000236000">
    <property type="component" value="Unassembled WGS sequence"/>
</dbReference>
<dbReference type="Pfam" id="PF14873">
    <property type="entry name" value="BNR_assoc_N"/>
    <property type="match status" value="1"/>
</dbReference>
<feature type="domain" description="GH18" evidence="8">
    <location>
        <begin position="180"/>
        <end position="469"/>
    </location>
</feature>
<dbReference type="PANTHER" id="PTHR11177:SF317">
    <property type="entry name" value="CHITINASE 12-RELATED"/>
    <property type="match status" value="1"/>
</dbReference>
<name>A0A2N8HH52_9BACT</name>
<dbReference type="InterPro" id="IPR011583">
    <property type="entry name" value="Chitinase_II/V-like_cat"/>
</dbReference>
<feature type="chain" id="PRO_5014705388" description="chitinase" evidence="7">
    <location>
        <begin position="25"/>
        <end position="480"/>
    </location>
</feature>
<dbReference type="InterPro" id="IPR001579">
    <property type="entry name" value="Glyco_hydro_18_chit_AS"/>
</dbReference>
<dbReference type="AlphaFoldDB" id="A0A2N8HH52"/>
<dbReference type="SUPFAM" id="SSF51445">
    <property type="entry name" value="(Trans)glycosidases"/>
    <property type="match status" value="1"/>
</dbReference>
<evidence type="ECO:0000256" key="2">
    <source>
        <dbReference type="ARBA" id="ARBA00012729"/>
    </source>
</evidence>
<dbReference type="OrthoDB" id="9775889at2"/>
<keyword evidence="4 5" id="KW-0326">Glycosidase</keyword>
<dbReference type="InterPro" id="IPR017853">
    <property type="entry name" value="GH"/>
</dbReference>
<dbReference type="GO" id="GO:0006032">
    <property type="term" value="P:chitin catabolic process"/>
    <property type="evidence" value="ECO:0007669"/>
    <property type="project" value="TreeGrafter"/>
</dbReference>
<dbReference type="SMART" id="SM00636">
    <property type="entry name" value="Glyco_18"/>
    <property type="match status" value="1"/>
</dbReference>
<dbReference type="InterPro" id="IPR029456">
    <property type="entry name" value="Sialidase_N"/>
</dbReference>
<evidence type="ECO:0000256" key="6">
    <source>
        <dbReference type="RuleBase" id="RU004453"/>
    </source>
</evidence>
<evidence type="ECO:0000259" key="8">
    <source>
        <dbReference type="PROSITE" id="PS51910"/>
    </source>
</evidence>
<dbReference type="RefSeq" id="WP_102711664.1">
    <property type="nucleotide sequence ID" value="NZ_PJKA01000002.1"/>
</dbReference>
<evidence type="ECO:0000256" key="4">
    <source>
        <dbReference type="ARBA" id="ARBA00023295"/>
    </source>
</evidence>
<keyword evidence="7" id="KW-0732">Signal</keyword>